<dbReference type="FunFam" id="3.40.350.10:FF:000003">
    <property type="entry name" value="Xaa-pro aminopeptidase P"/>
    <property type="match status" value="1"/>
</dbReference>
<protein>
    <submittedName>
        <fullName evidence="9">Uncharacterized protein</fullName>
    </submittedName>
</protein>
<dbReference type="OrthoDB" id="5981855at2759"/>
<feature type="domain" description="Creatinase N-terminal" evidence="7">
    <location>
        <begin position="53"/>
        <end position="197"/>
    </location>
</feature>
<evidence type="ECO:0000259" key="8">
    <source>
        <dbReference type="Pfam" id="PF16188"/>
    </source>
</evidence>
<dbReference type="Gene3D" id="3.90.230.10">
    <property type="entry name" value="Creatinase/methionine aminopeptidase superfamily"/>
    <property type="match status" value="1"/>
</dbReference>
<name>A0A8S1BIS1_ARCPL</name>
<dbReference type="CDD" id="cd01085">
    <property type="entry name" value="APP"/>
    <property type="match status" value="1"/>
</dbReference>
<dbReference type="EMBL" id="CADEBD010000620">
    <property type="protein sequence ID" value="CAB3258291.1"/>
    <property type="molecule type" value="Genomic_DNA"/>
</dbReference>
<dbReference type="InterPro" id="IPR032416">
    <property type="entry name" value="Peptidase_M24_C"/>
</dbReference>
<dbReference type="PANTHER" id="PTHR43763">
    <property type="entry name" value="XAA-PRO AMINOPEPTIDASE 1"/>
    <property type="match status" value="1"/>
</dbReference>
<evidence type="ECO:0000256" key="3">
    <source>
        <dbReference type="ARBA" id="ARBA00022723"/>
    </source>
</evidence>
<evidence type="ECO:0000256" key="1">
    <source>
        <dbReference type="ARBA" id="ARBA00001936"/>
    </source>
</evidence>
<dbReference type="Gene3D" id="3.40.350.10">
    <property type="entry name" value="Creatinase/prolidase N-terminal domain"/>
    <property type="match status" value="2"/>
</dbReference>
<comment type="cofactor">
    <cofactor evidence="1">
        <name>Mn(2+)</name>
        <dbReference type="ChEBI" id="CHEBI:29035"/>
    </cofactor>
</comment>
<comment type="caution">
    <text evidence="9">The sequence shown here is derived from an EMBL/GenBank/DDBJ whole genome shotgun (WGS) entry which is preliminary data.</text>
</comment>
<evidence type="ECO:0000256" key="4">
    <source>
        <dbReference type="ARBA" id="ARBA00022801"/>
    </source>
</evidence>
<dbReference type="GO" id="GO:0046872">
    <property type="term" value="F:metal ion binding"/>
    <property type="evidence" value="ECO:0007669"/>
    <property type="project" value="UniProtKB-KW"/>
</dbReference>
<reference evidence="9 10" key="1">
    <citation type="submission" date="2020-04" db="EMBL/GenBank/DDBJ databases">
        <authorList>
            <person name="Wallbank WR R."/>
            <person name="Pardo Diaz C."/>
            <person name="Kozak K."/>
            <person name="Martin S."/>
            <person name="Jiggins C."/>
            <person name="Moest M."/>
            <person name="Warren A I."/>
            <person name="Byers J.R.P. K."/>
            <person name="Montejo-Kovacevich G."/>
            <person name="Yen C E."/>
        </authorList>
    </citation>
    <scope>NUCLEOTIDE SEQUENCE [LARGE SCALE GENOMIC DNA]</scope>
</reference>
<evidence type="ECO:0000256" key="5">
    <source>
        <dbReference type="ARBA" id="ARBA00023211"/>
    </source>
</evidence>
<feature type="domain" description="Peptidase M24" evidence="6">
    <location>
        <begin position="380"/>
        <end position="594"/>
    </location>
</feature>
<dbReference type="PANTHER" id="PTHR43763:SF20">
    <property type="entry name" value="XAA-PRO AMINOPEPTIDASE APEPP"/>
    <property type="match status" value="1"/>
</dbReference>
<dbReference type="SUPFAM" id="SSF55920">
    <property type="entry name" value="Creatinase/aminopeptidase"/>
    <property type="match status" value="1"/>
</dbReference>
<feature type="domain" description="Peptidase M24 C-terminal" evidence="8">
    <location>
        <begin position="619"/>
        <end position="682"/>
    </location>
</feature>
<comment type="similarity">
    <text evidence="2">Belongs to the peptidase M24B family.</text>
</comment>
<evidence type="ECO:0000259" key="6">
    <source>
        <dbReference type="Pfam" id="PF00557"/>
    </source>
</evidence>
<evidence type="ECO:0000256" key="2">
    <source>
        <dbReference type="ARBA" id="ARBA00008766"/>
    </source>
</evidence>
<accession>A0A8S1BIS1</accession>
<dbReference type="InterPro" id="IPR000994">
    <property type="entry name" value="Pept_M24"/>
</dbReference>
<dbReference type="Pfam" id="PF16189">
    <property type="entry name" value="Creatinase_N_2"/>
    <property type="match status" value="1"/>
</dbReference>
<dbReference type="Pfam" id="PF16188">
    <property type="entry name" value="Peptidase_M24_C"/>
    <property type="match status" value="1"/>
</dbReference>
<organism evidence="9 10">
    <name type="scientific">Arctia plantaginis</name>
    <name type="common">Wood tiger moth</name>
    <name type="synonym">Phalaena plantaginis</name>
    <dbReference type="NCBI Taxonomy" id="874455"/>
    <lineage>
        <taxon>Eukaryota</taxon>
        <taxon>Metazoa</taxon>
        <taxon>Ecdysozoa</taxon>
        <taxon>Arthropoda</taxon>
        <taxon>Hexapoda</taxon>
        <taxon>Insecta</taxon>
        <taxon>Pterygota</taxon>
        <taxon>Neoptera</taxon>
        <taxon>Endopterygota</taxon>
        <taxon>Lepidoptera</taxon>
        <taxon>Glossata</taxon>
        <taxon>Ditrysia</taxon>
        <taxon>Noctuoidea</taxon>
        <taxon>Erebidae</taxon>
        <taxon>Arctiinae</taxon>
        <taxon>Arctia</taxon>
    </lineage>
</organism>
<dbReference type="InterPro" id="IPR033740">
    <property type="entry name" value="Pept_M24B"/>
</dbReference>
<sequence length="699" mass="77682">MGKYLPESTPIHPFHFICDRVRLSVILAQQLDARAHKAFKRSSKDFHNMSLQRLTALRALMNSQPTALAAYIIPTADAHNSEYIAPVDARREWISGFTGSAGTAVVTSTEALVWTDGRYYTQFEKEADLKLWTLMKQSLPDTPSIEKWLTNKLQEGAVVGVDPYTFTREEWTPLQTALTKANMKLMPVCKNLVDDVRIQLKDPPPARPNNTIIPLPVKYTGKTSGDKIKDFRNKMTDNKVSALVITALDEVAYTLNLRGTDIKYNPVFFSYLIITPDAVKLFVNGELSNDVYSHIKDEGLSDFEVGHYSEVEVYLKKLAKQLSASGSGHSIWLSSSASEAIHRAAAGTEVLEKPLFLKSEVSPVALMKLIKNNVELNGFRRCHVSDGIAVSRFFRWLHNKIDSGATVTEIQASDKLLEFRKENPDFMGPSFETISSAGPHGAIIHYSASRNGIQKAIEKKEIYLLDSGGQYKTGTTDITRTRHMGRSPTPEQRSAFTRVLKGQIMMGSALFPQGVKGNVLDSLARHSLWEVGLDYAHGTGHGVGHFLNVHEGPSGVSWRPYPHDPGLKPGQILSNEPGYYKVGEYGIRIEDLVETVKINKTSHHPRAAGLLGDYDGRGVLGFNTLTLVPHQKECIDVSMLTDFELAYINAYHKRVLETLGAVLSEQGLLDDYNWLQQECAPINRVPGTAAVYKQPDAMI</sequence>
<gene>
    <name evidence="9" type="ORF">APLA_LOCUS16219</name>
</gene>
<dbReference type="InterPro" id="IPR050422">
    <property type="entry name" value="X-Pro_aminopeptidase_P"/>
</dbReference>
<dbReference type="GO" id="GO:0070006">
    <property type="term" value="F:metalloaminopeptidase activity"/>
    <property type="evidence" value="ECO:0007669"/>
    <property type="project" value="InterPro"/>
</dbReference>
<dbReference type="AlphaFoldDB" id="A0A8S1BIS1"/>
<dbReference type="Pfam" id="PF00557">
    <property type="entry name" value="Peptidase_M24"/>
    <property type="match status" value="1"/>
</dbReference>
<evidence type="ECO:0000259" key="7">
    <source>
        <dbReference type="Pfam" id="PF01321"/>
    </source>
</evidence>
<evidence type="ECO:0000313" key="9">
    <source>
        <dbReference type="EMBL" id="CAB3258291.1"/>
    </source>
</evidence>
<evidence type="ECO:0000313" key="10">
    <source>
        <dbReference type="Proteomes" id="UP000494256"/>
    </source>
</evidence>
<dbReference type="InterPro" id="IPR029149">
    <property type="entry name" value="Creatin/AminoP/Spt16_N"/>
</dbReference>
<dbReference type="FunFam" id="3.90.230.10:FF:000007">
    <property type="entry name" value="Xaa-Pro aminopeptidase P"/>
    <property type="match status" value="1"/>
</dbReference>
<dbReference type="Proteomes" id="UP000494256">
    <property type="component" value="Unassembled WGS sequence"/>
</dbReference>
<keyword evidence="3" id="KW-0479">Metal-binding</keyword>
<keyword evidence="4" id="KW-0378">Hydrolase</keyword>
<dbReference type="GO" id="GO:0005737">
    <property type="term" value="C:cytoplasm"/>
    <property type="evidence" value="ECO:0007669"/>
    <property type="project" value="UniProtKB-ARBA"/>
</dbReference>
<proteinExistence type="inferred from homology"/>
<dbReference type="InterPro" id="IPR036005">
    <property type="entry name" value="Creatinase/aminopeptidase-like"/>
</dbReference>
<dbReference type="SUPFAM" id="SSF53092">
    <property type="entry name" value="Creatinase/prolidase N-terminal domain"/>
    <property type="match status" value="1"/>
</dbReference>
<dbReference type="Pfam" id="PF01321">
    <property type="entry name" value="Creatinase_N"/>
    <property type="match status" value="1"/>
</dbReference>
<dbReference type="InterPro" id="IPR000587">
    <property type="entry name" value="Creatinase_N"/>
</dbReference>
<keyword evidence="5" id="KW-0464">Manganese</keyword>